<dbReference type="GO" id="GO:0005886">
    <property type="term" value="C:plasma membrane"/>
    <property type="evidence" value="ECO:0007669"/>
    <property type="project" value="UniProtKB-SubCell"/>
</dbReference>
<evidence type="ECO:0000256" key="6">
    <source>
        <dbReference type="ARBA" id="ARBA00022989"/>
    </source>
</evidence>
<keyword evidence="6 11" id="KW-1133">Transmembrane helix</keyword>
<feature type="domain" description="Membrane insertase YidC/Oxa/ALB C-terminal" evidence="12">
    <location>
        <begin position="33"/>
        <end position="269"/>
    </location>
</feature>
<feature type="transmembrane region" description="Helical" evidence="11">
    <location>
        <begin position="98"/>
        <end position="118"/>
    </location>
</feature>
<keyword evidence="7 11" id="KW-0472">Membrane</keyword>
<gene>
    <name evidence="13" type="ORF">A3D04_01460</name>
</gene>
<evidence type="ECO:0000256" key="7">
    <source>
        <dbReference type="ARBA" id="ARBA00023136"/>
    </source>
</evidence>
<feature type="compositionally biased region" description="Basic and acidic residues" evidence="10">
    <location>
        <begin position="200"/>
        <end position="221"/>
    </location>
</feature>
<name>A0A1F5GAW5_9BACT</name>
<comment type="subcellular location">
    <subcellularLocation>
        <location evidence="1">Cell membrane</location>
        <topology evidence="1">Multi-pass membrane protein</topology>
    </subcellularLocation>
    <subcellularLocation>
        <location evidence="9">Membrane</location>
        <topology evidence="9">Multi-pass membrane protein</topology>
    </subcellularLocation>
</comment>
<dbReference type="InterPro" id="IPR028055">
    <property type="entry name" value="YidC/Oxa/ALB_C"/>
</dbReference>
<dbReference type="AlphaFoldDB" id="A0A1F5GAW5"/>
<keyword evidence="2" id="KW-0813">Transport</keyword>
<evidence type="ECO:0000313" key="13">
    <source>
        <dbReference type="EMBL" id="OGD88996.1"/>
    </source>
</evidence>
<dbReference type="Proteomes" id="UP000177369">
    <property type="component" value="Unassembled WGS sequence"/>
</dbReference>
<keyword evidence="5" id="KW-0653">Protein transport</keyword>
<evidence type="ECO:0000256" key="4">
    <source>
        <dbReference type="ARBA" id="ARBA00022692"/>
    </source>
</evidence>
<dbReference type="InterPro" id="IPR001708">
    <property type="entry name" value="YidC/ALB3/OXA1/COX18"/>
</dbReference>
<dbReference type="PANTHER" id="PTHR12428:SF65">
    <property type="entry name" value="CYTOCHROME C OXIDASE ASSEMBLY PROTEIN COX18, MITOCHONDRIAL"/>
    <property type="match status" value="1"/>
</dbReference>
<accession>A0A1F5GAW5</accession>
<comment type="similarity">
    <text evidence="9">Belongs to the OXA1/ALB3/YidC family.</text>
</comment>
<evidence type="ECO:0000256" key="5">
    <source>
        <dbReference type="ARBA" id="ARBA00022927"/>
    </source>
</evidence>
<dbReference type="PANTHER" id="PTHR12428">
    <property type="entry name" value="OXA1"/>
    <property type="match status" value="1"/>
</dbReference>
<dbReference type="GO" id="GO:0051205">
    <property type="term" value="P:protein insertion into membrane"/>
    <property type="evidence" value="ECO:0007669"/>
    <property type="project" value="TreeGrafter"/>
</dbReference>
<evidence type="ECO:0000256" key="8">
    <source>
        <dbReference type="ARBA" id="ARBA00023186"/>
    </source>
</evidence>
<evidence type="ECO:0000256" key="10">
    <source>
        <dbReference type="SAM" id="MobiDB-lite"/>
    </source>
</evidence>
<comment type="caution">
    <text evidence="13">The sequence shown here is derived from an EMBL/GenBank/DDBJ whole genome shotgun (WGS) entry which is preliminary data.</text>
</comment>
<evidence type="ECO:0000256" key="1">
    <source>
        <dbReference type="ARBA" id="ARBA00004651"/>
    </source>
</evidence>
<dbReference type="EMBL" id="MFBD01000015">
    <property type="protein sequence ID" value="OGD88996.1"/>
    <property type="molecule type" value="Genomic_DNA"/>
</dbReference>
<evidence type="ECO:0000256" key="11">
    <source>
        <dbReference type="SAM" id="Phobius"/>
    </source>
</evidence>
<organism evidence="13 14">
    <name type="scientific">Candidatus Curtissbacteria bacterium RIFCSPHIGHO2_02_FULL_40_16b</name>
    <dbReference type="NCBI Taxonomy" id="1797714"/>
    <lineage>
        <taxon>Bacteria</taxon>
        <taxon>Candidatus Curtissiibacteriota</taxon>
    </lineage>
</organism>
<feature type="transmembrane region" description="Helical" evidence="11">
    <location>
        <begin position="234"/>
        <end position="255"/>
    </location>
</feature>
<dbReference type="InterPro" id="IPR047196">
    <property type="entry name" value="YidC_ALB_C"/>
</dbReference>
<protein>
    <recommendedName>
        <fullName evidence="12">Membrane insertase YidC/Oxa/ALB C-terminal domain-containing protein</fullName>
    </recommendedName>
</protein>
<reference evidence="13 14" key="1">
    <citation type="journal article" date="2016" name="Nat. Commun.">
        <title>Thousands of microbial genomes shed light on interconnected biogeochemical processes in an aquifer system.</title>
        <authorList>
            <person name="Anantharaman K."/>
            <person name="Brown C.T."/>
            <person name="Hug L.A."/>
            <person name="Sharon I."/>
            <person name="Castelle C.J."/>
            <person name="Probst A.J."/>
            <person name="Thomas B.C."/>
            <person name="Singh A."/>
            <person name="Wilkins M.J."/>
            <person name="Karaoz U."/>
            <person name="Brodie E.L."/>
            <person name="Williams K.H."/>
            <person name="Hubbard S.S."/>
            <person name="Banfield J.F."/>
        </authorList>
    </citation>
    <scope>NUCLEOTIDE SEQUENCE [LARGE SCALE GENOMIC DNA]</scope>
</reference>
<keyword evidence="4 9" id="KW-0812">Transmembrane</keyword>
<evidence type="ECO:0000313" key="14">
    <source>
        <dbReference type="Proteomes" id="UP000177369"/>
    </source>
</evidence>
<sequence>MNPFDTFLINPILNALVVFYTIFLSIGVPGALGISIIVLTVLIRLALWPLTSTQLKSTQKMAALKPHMDRIKDEHGHDKVRHQQEISKLYKEHGVNPLAGCLPLILQIPIFIALYQVLLRVVDLNNGDFLTRINSQLYSPALHLKELPSTNFLGLSLASKPSEWSSVGFLILLIPVITGALQFIQSKMLSPQTANTEAVIKKDSKKKAAEGEPRPKGREGVEDTMASMQSQMTLIMPLMIAFFSYGFPVGLSLYWNTFTVLGIIQQYKISGAGAMNKFLPEKWQKQN</sequence>
<dbReference type="STRING" id="1797714.A3D04_01460"/>
<dbReference type="Pfam" id="PF02096">
    <property type="entry name" value="60KD_IMP"/>
    <property type="match status" value="1"/>
</dbReference>
<evidence type="ECO:0000259" key="12">
    <source>
        <dbReference type="Pfam" id="PF02096"/>
    </source>
</evidence>
<evidence type="ECO:0000256" key="3">
    <source>
        <dbReference type="ARBA" id="ARBA00022475"/>
    </source>
</evidence>
<feature type="transmembrane region" description="Helical" evidence="11">
    <location>
        <begin position="32"/>
        <end position="51"/>
    </location>
</feature>
<evidence type="ECO:0000256" key="2">
    <source>
        <dbReference type="ARBA" id="ARBA00022448"/>
    </source>
</evidence>
<dbReference type="CDD" id="cd20070">
    <property type="entry name" value="5TM_YidC_Alb3"/>
    <property type="match status" value="1"/>
</dbReference>
<dbReference type="GO" id="GO:0015031">
    <property type="term" value="P:protein transport"/>
    <property type="evidence" value="ECO:0007669"/>
    <property type="project" value="UniProtKB-KW"/>
</dbReference>
<feature type="transmembrane region" description="Helical" evidence="11">
    <location>
        <begin position="164"/>
        <end position="184"/>
    </location>
</feature>
<keyword evidence="3" id="KW-1003">Cell membrane</keyword>
<dbReference type="NCBIfam" id="TIGR03592">
    <property type="entry name" value="yidC_oxa1_cterm"/>
    <property type="match status" value="1"/>
</dbReference>
<dbReference type="GO" id="GO:0032977">
    <property type="term" value="F:membrane insertase activity"/>
    <property type="evidence" value="ECO:0007669"/>
    <property type="project" value="InterPro"/>
</dbReference>
<feature type="transmembrane region" description="Helical" evidence="11">
    <location>
        <begin position="7"/>
        <end position="26"/>
    </location>
</feature>
<evidence type="ECO:0000256" key="9">
    <source>
        <dbReference type="RuleBase" id="RU003945"/>
    </source>
</evidence>
<feature type="region of interest" description="Disordered" evidence="10">
    <location>
        <begin position="200"/>
        <end position="223"/>
    </location>
</feature>
<keyword evidence="8" id="KW-0143">Chaperone</keyword>
<proteinExistence type="inferred from homology"/>